<comment type="caution">
    <text evidence="3">The sequence shown here is derived from an EMBL/GenBank/DDBJ whole genome shotgun (WGS) entry which is preliminary data.</text>
</comment>
<dbReference type="InterPro" id="IPR048970">
    <property type="entry name" value="OB_Ssb-like"/>
</dbReference>
<dbReference type="PANTHER" id="PTHR31472">
    <property type="entry name" value="OS05G0244600 PROTEIN"/>
    <property type="match status" value="1"/>
</dbReference>
<keyword evidence="4" id="KW-1185">Reference proteome</keyword>
<feature type="domain" description="Single-stranded DNA binding protein Ssb-like OB fold" evidence="2">
    <location>
        <begin position="22"/>
        <end position="110"/>
    </location>
</feature>
<dbReference type="PANTHER" id="PTHR31472:SF5">
    <property type="entry name" value="OS05G0244600 PROTEIN"/>
    <property type="match status" value="1"/>
</dbReference>
<sequence length="184" mass="19171">MASGEAMSVPKQKPTFSGVEALRPDTSGWNLVVKVVDVKVVVDKPARGPLKPQKVAECTVGDASGVVLLTARNEQVELMKPGSYITLRNAKVDMFRGSMRLAVNQWGKIEPATGHSFEPKLDNNLSLVEFELIPVPQAEKPAAAAEAPAAAAEAEFEAAPAPDAAAEEAAAEPAAAAEEAPASS</sequence>
<dbReference type="SUPFAM" id="SSF50249">
    <property type="entry name" value="Nucleic acid-binding proteins"/>
    <property type="match status" value="1"/>
</dbReference>
<dbReference type="Proteomes" id="UP001205105">
    <property type="component" value="Unassembled WGS sequence"/>
</dbReference>
<feature type="region of interest" description="Disordered" evidence="1">
    <location>
        <begin position="139"/>
        <end position="184"/>
    </location>
</feature>
<name>A0AAD5H0Z2_9CHLO</name>
<dbReference type="InterPro" id="IPR012340">
    <property type="entry name" value="NA-bd_OB-fold"/>
</dbReference>
<proteinExistence type="predicted"/>
<feature type="compositionally biased region" description="Low complexity" evidence="1">
    <location>
        <begin position="139"/>
        <end position="164"/>
    </location>
</feature>
<dbReference type="AlphaFoldDB" id="A0AAD5H0Z2"/>
<accession>A0AAD5H0Z2</accession>
<evidence type="ECO:0000259" key="2">
    <source>
        <dbReference type="Pfam" id="PF21473"/>
    </source>
</evidence>
<protein>
    <recommendedName>
        <fullName evidence="2">Single-stranded DNA binding protein Ssb-like OB fold domain-containing protein</fullName>
    </recommendedName>
</protein>
<gene>
    <name evidence="3" type="ORF">COHA_009062</name>
</gene>
<reference evidence="3" key="1">
    <citation type="submission" date="2020-11" db="EMBL/GenBank/DDBJ databases">
        <title>Chlorella ohadii genome sequencing and assembly.</title>
        <authorList>
            <person name="Murik O."/>
            <person name="Treves H."/>
            <person name="Kedem I."/>
            <person name="Shotland Y."/>
            <person name="Kaplan A."/>
        </authorList>
    </citation>
    <scope>NUCLEOTIDE SEQUENCE</scope>
    <source>
        <strain evidence="3">1</strain>
    </source>
</reference>
<dbReference type="Gene3D" id="2.40.50.140">
    <property type="entry name" value="Nucleic acid-binding proteins"/>
    <property type="match status" value="1"/>
</dbReference>
<dbReference type="EMBL" id="JADXDR010000165">
    <property type="protein sequence ID" value="KAI7837063.1"/>
    <property type="molecule type" value="Genomic_DNA"/>
</dbReference>
<evidence type="ECO:0000256" key="1">
    <source>
        <dbReference type="SAM" id="MobiDB-lite"/>
    </source>
</evidence>
<dbReference type="Pfam" id="PF21473">
    <property type="entry name" value="OB_Ssb-like"/>
    <property type="match status" value="1"/>
</dbReference>
<evidence type="ECO:0000313" key="3">
    <source>
        <dbReference type="EMBL" id="KAI7837063.1"/>
    </source>
</evidence>
<feature type="compositionally biased region" description="Low complexity" evidence="1">
    <location>
        <begin position="171"/>
        <end position="184"/>
    </location>
</feature>
<dbReference type="CDD" id="cd04491">
    <property type="entry name" value="SoSSB_OBF"/>
    <property type="match status" value="1"/>
</dbReference>
<organism evidence="3 4">
    <name type="scientific">Chlorella ohadii</name>
    <dbReference type="NCBI Taxonomy" id="2649997"/>
    <lineage>
        <taxon>Eukaryota</taxon>
        <taxon>Viridiplantae</taxon>
        <taxon>Chlorophyta</taxon>
        <taxon>core chlorophytes</taxon>
        <taxon>Trebouxiophyceae</taxon>
        <taxon>Chlorellales</taxon>
        <taxon>Chlorellaceae</taxon>
        <taxon>Chlorella clade</taxon>
        <taxon>Chlorella</taxon>
    </lineage>
</organism>
<evidence type="ECO:0000313" key="4">
    <source>
        <dbReference type="Proteomes" id="UP001205105"/>
    </source>
</evidence>